<dbReference type="GO" id="GO:0016780">
    <property type="term" value="F:phosphotransferase activity, for other substituted phosphate groups"/>
    <property type="evidence" value="ECO:0007669"/>
    <property type="project" value="InterPro"/>
</dbReference>
<keyword evidence="3" id="KW-1133">Transmembrane helix</keyword>
<feature type="transmembrane region" description="Helical" evidence="3">
    <location>
        <begin position="21"/>
        <end position="50"/>
    </location>
</feature>
<feature type="transmembrane region" description="Helical" evidence="3">
    <location>
        <begin position="234"/>
        <end position="254"/>
    </location>
</feature>
<proteinExistence type="inferred from homology"/>
<comment type="similarity">
    <text evidence="2">Belongs to the CDP-alcohol phosphatidyltransferase class-I family.</text>
</comment>
<dbReference type="PROSITE" id="PS00379">
    <property type="entry name" value="CDP_ALCOHOL_P_TRANSF"/>
    <property type="match status" value="1"/>
</dbReference>
<evidence type="ECO:0000256" key="3">
    <source>
        <dbReference type="SAM" id="Phobius"/>
    </source>
</evidence>
<name>A0A3N2QSD7_9RHOB</name>
<dbReference type="EMBL" id="RDRB01000010">
    <property type="protein sequence ID" value="ROT98094.1"/>
    <property type="molecule type" value="Genomic_DNA"/>
</dbReference>
<evidence type="ECO:0000313" key="4">
    <source>
        <dbReference type="EMBL" id="ROT98094.1"/>
    </source>
</evidence>
<dbReference type="InterPro" id="IPR048254">
    <property type="entry name" value="CDP_ALCOHOL_P_TRANSF_CS"/>
</dbReference>
<gene>
    <name evidence="4" type="ORF">EAT49_17660</name>
</gene>
<protein>
    <submittedName>
        <fullName evidence="4">CDP-alcohol phosphatidyltransferase family protein</fullName>
    </submittedName>
</protein>
<dbReference type="InterPro" id="IPR043130">
    <property type="entry name" value="CDP-OH_PTrfase_TM_dom"/>
</dbReference>
<dbReference type="GO" id="GO:0016020">
    <property type="term" value="C:membrane"/>
    <property type="evidence" value="ECO:0007669"/>
    <property type="project" value="InterPro"/>
</dbReference>
<dbReference type="Pfam" id="PF01066">
    <property type="entry name" value="CDP-OH_P_transf"/>
    <property type="match status" value="1"/>
</dbReference>
<feature type="transmembrane region" description="Helical" evidence="3">
    <location>
        <begin position="56"/>
        <end position="74"/>
    </location>
</feature>
<sequence length="260" mass="27118">MEDSLRQTLAAARCAPDRAGPLAGLLGVALIHLALVTGGGIMLGASFPAIAPGLPIAIWLNSALTAGVLTMLWMRGRRTFGHARLGACNAVTHLRGSLACLLAMPLAAPDALADPRLGWTVFGIGLVVLCLDGIDGWLARRAGLQSAFGARFDMETDSAVALLLAVLAWASGTAGPAVLLLGGARYLFWGATFIWPWLAAPLPERHSRKIVCVLQLGTLLALQAPALPGRASELAAVLVAALLAWSFLVDIRWLGAARAR</sequence>
<reference evidence="4 5" key="1">
    <citation type="submission" date="2018-10" db="EMBL/GenBank/DDBJ databases">
        <title>Histidinibacterium lentulum gen. nov., sp. nov., a marine bacterium from the culture broth of Picochlorum sp. 122.</title>
        <authorList>
            <person name="Wang G."/>
        </authorList>
    </citation>
    <scope>NUCLEOTIDE SEQUENCE [LARGE SCALE GENOMIC DNA]</scope>
    <source>
        <strain evidence="4 5">B17</strain>
    </source>
</reference>
<keyword evidence="1 2" id="KW-0808">Transferase</keyword>
<organism evidence="4 5">
    <name type="scientific">Histidinibacterium lentulum</name>
    <dbReference type="NCBI Taxonomy" id="2480588"/>
    <lineage>
        <taxon>Bacteria</taxon>
        <taxon>Pseudomonadati</taxon>
        <taxon>Pseudomonadota</taxon>
        <taxon>Alphaproteobacteria</taxon>
        <taxon>Rhodobacterales</taxon>
        <taxon>Paracoccaceae</taxon>
        <taxon>Histidinibacterium</taxon>
    </lineage>
</organism>
<accession>A0A3N2QSD7</accession>
<dbReference type="Proteomes" id="UP000268016">
    <property type="component" value="Unassembled WGS sequence"/>
</dbReference>
<keyword evidence="3" id="KW-0812">Transmembrane</keyword>
<dbReference type="InterPro" id="IPR000462">
    <property type="entry name" value="CDP-OH_P_trans"/>
</dbReference>
<keyword evidence="3" id="KW-0472">Membrane</keyword>
<evidence type="ECO:0000256" key="1">
    <source>
        <dbReference type="ARBA" id="ARBA00022679"/>
    </source>
</evidence>
<feature type="transmembrane region" description="Helical" evidence="3">
    <location>
        <begin position="86"/>
        <end position="107"/>
    </location>
</feature>
<evidence type="ECO:0000313" key="5">
    <source>
        <dbReference type="Proteomes" id="UP000268016"/>
    </source>
</evidence>
<keyword evidence="5" id="KW-1185">Reference proteome</keyword>
<dbReference type="RefSeq" id="WP_123643633.1">
    <property type="nucleotide sequence ID" value="NZ_ML119090.1"/>
</dbReference>
<feature type="transmembrane region" description="Helical" evidence="3">
    <location>
        <begin position="119"/>
        <end position="138"/>
    </location>
</feature>
<dbReference type="OrthoDB" id="9782011at2"/>
<feature type="transmembrane region" description="Helical" evidence="3">
    <location>
        <begin position="159"/>
        <end position="180"/>
    </location>
</feature>
<dbReference type="AlphaFoldDB" id="A0A3N2QSD7"/>
<dbReference type="GO" id="GO:0008654">
    <property type="term" value="P:phospholipid biosynthetic process"/>
    <property type="evidence" value="ECO:0007669"/>
    <property type="project" value="InterPro"/>
</dbReference>
<comment type="caution">
    <text evidence="4">The sequence shown here is derived from an EMBL/GenBank/DDBJ whole genome shotgun (WGS) entry which is preliminary data.</text>
</comment>
<evidence type="ECO:0000256" key="2">
    <source>
        <dbReference type="RuleBase" id="RU003750"/>
    </source>
</evidence>
<dbReference type="Gene3D" id="1.20.120.1760">
    <property type="match status" value="1"/>
</dbReference>